<comment type="caution">
    <text evidence="2">The sequence shown here is derived from an EMBL/GenBank/DDBJ whole genome shotgun (WGS) entry which is preliminary data.</text>
</comment>
<evidence type="ECO:0000313" key="3">
    <source>
        <dbReference type="Proteomes" id="UP001172645"/>
    </source>
</evidence>
<protein>
    <submittedName>
        <fullName evidence="2">Uncharacterized protein</fullName>
    </submittedName>
</protein>
<gene>
    <name evidence="2" type="ORF">PY649_05840</name>
</gene>
<keyword evidence="1" id="KW-0812">Transmembrane</keyword>
<organism evidence="2 3">
    <name type="scientific">Rhizobium mayense</name>
    <dbReference type="NCBI Taxonomy" id="1312184"/>
    <lineage>
        <taxon>Bacteria</taxon>
        <taxon>Pseudomonadati</taxon>
        <taxon>Pseudomonadota</taxon>
        <taxon>Alphaproteobacteria</taxon>
        <taxon>Hyphomicrobiales</taxon>
        <taxon>Rhizobiaceae</taxon>
        <taxon>Rhizobium/Agrobacterium group</taxon>
        <taxon>Rhizobium</taxon>
    </lineage>
</organism>
<dbReference type="RefSeq" id="WP_285867261.1">
    <property type="nucleotide sequence ID" value="NZ_JARFYM010000003.1"/>
</dbReference>
<keyword evidence="3" id="KW-1185">Reference proteome</keyword>
<reference evidence="2" key="1">
    <citation type="submission" date="2023-06" db="EMBL/GenBank/DDBJ databases">
        <title>Phylogenetic Diversity of Rhizobium strains.</title>
        <authorList>
            <person name="Moura F.T."/>
            <person name="Helene L.C.F."/>
            <person name="Hungria M."/>
        </authorList>
    </citation>
    <scope>NUCLEOTIDE SEQUENCE</scope>
    <source>
        <strain evidence="2">CCGE526</strain>
    </source>
</reference>
<name>A0ABT7JPZ1_9HYPH</name>
<accession>A0ABT7JPZ1</accession>
<proteinExistence type="predicted"/>
<keyword evidence="1" id="KW-1133">Transmembrane helix</keyword>
<keyword evidence="1" id="KW-0472">Membrane</keyword>
<dbReference type="EMBL" id="JARFYM010000003">
    <property type="protein sequence ID" value="MDL2398415.1"/>
    <property type="molecule type" value="Genomic_DNA"/>
</dbReference>
<evidence type="ECO:0000256" key="1">
    <source>
        <dbReference type="SAM" id="Phobius"/>
    </source>
</evidence>
<feature type="transmembrane region" description="Helical" evidence="1">
    <location>
        <begin position="29"/>
        <end position="53"/>
    </location>
</feature>
<evidence type="ECO:0000313" key="2">
    <source>
        <dbReference type="EMBL" id="MDL2398415.1"/>
    </source>
</evidence>
<sequence length="59" mass="6174">MINSDPPVDDASSLDEQVEAIVAAGPHGAIALAGITTALVVIMWLLFYLLVFVPRGPTP</sequence>
<dbReference type="Proteomes" id="UP001172645">
    <property type="component" value="Unassembled WGS sequence"/>
</dbReference>